<keyword evidence="2" id="KW-1185">Reference proteome</keyword>
<evidence type="ECO:0000313" key="2">
    <source>
        <dbReference type="Proteomes" id="UP000023152"/>
    </source>
</evidence>
<evidence type="ECO:0000313" key="1">
    <source>
        <dbReference type="EMBL" id="ETO15752.1"/>
    </source>
</evidence>
<name>X6MQM6_RETFI</name>
<gene>
    <name evidence="1" type="ORF">RFI_21612</name>
</gene>
<sequence>MTEQAMWCVDMLQQWIWGGSWIEVTTDTLFTFNLDDGDGDDDKFCNALNESKLGPKVKSLLLVGAQIMHGITYRGLLRYRWYEAETIHQGIQYVMQALKNINLVDNEGLRIIENDHCAMILLETLVKRYHTRYSNCIRKSFSRALMWKDIALLREYHDIMLHSRQAPRVLWRWYHCELAHATSEKKRAIAKQDTLVEQLLQITKSAIHLRFVWKHLVRYRQDLLDEFLDSGEAYRGVF</sequence>
<comment type="caution">
    <text evidence="1">The sequence shown here is derived from an EMBL/GenBank/DDBJ whole genome shotgun (WGS) entry which is preliminary data.</text>
</comment>
<dbReference type="Proteomes" id="UP000023152">
    <property type="component" value="Unassembled WGS sequence"/>
</dbReference>
<accession>X6MQM6</accession>
<dbReference type="EMBL" id="ASPP01018823">
    <property type="protein sequence ID" value="ETO15752.1"/>
    <property type="molecule type" value="Genomic_DNA"/>
</dbReference>
<protein>
    <submittedName>
        <fullName evidence="1">Uncharacterized protein</fullName>
    </submittedName>
</protein>
<dbReference type="AlphaFoldDB" id="X6MQM6"/>
<dbReference type="OrthoDB" id="3009231at2759"/>
<reference evidence="1 2" key="1">
    <citation type="journal article" date="2013" name="Curr. Biol.">
        <title>The Genome of the Foraminiferan Reticulomyxa filosa.</title>
        <authorList>
            <person name="Glockner G."/>
            <person name="Hulsmann N."/>
            <person name="Schleicher M."/>
            <person name="Noegel A.A."/>
            <person name="Eichinger L."/>
            <person name="Gallinger C."/>
            <person name="Pawlowski J."/>
            <person name="Sierra R."/>
            <person name="Euteneuer U."/>
            <person name="Pillet L."/>
            <person name="Moustafa A."/>
            <person name="Platzer M."/>
            <person name="Groth M."/>
            <person name="Szafranski K."/>
            <person name="Schliwa M."/>
        </authorList>
    </citation>
    <scope>NUCLEOTIDE SEQUENCE [LARGE SCALE GENOMIC DNA]</scope>
</reference>
<proteinExistence type="predicted"/>
<organism evidence="1 2">
    <name type="scientific">Reticulomyxa filosa</name>
    <dbReference type="NCBI Taxonomy" id="46433"/>
    <lineage>
        <taxon>Eukaryota</taxon>
        <taxon>Sar</taxon>
        <taxon>Rhizaria</taxon>
        <taxon>Retaria</taxon>
        <taxon>Foraminifera</taxon>
        <taxon>Monothalamids</taxon>
        <taxon>Reticulomyxidae</taxon>
        <taxon>Reticulomyxa</taxon>
    </lineage>
</organism>